<comment type="caution">
    <text evidence="1">The sequence shown here is derived from an EMBL/GenBank/DDBJ whole genome shotgun (WGS) entry which is preliminary data.</text>
</comment>
<protein>
    <submittedName>
        <fullName evidence="1">Uncharacterized protein</fullName>
    </submittedName>
</protein>
<dbReference type="AlphaFoldDB" id="A0A9D1M1K8"/>
<reference evidence="1" key="1">
    <citation type="submission" date="2020-10" db="EMBL/GenBank/DDBJ databases">
        <authorList>
            <person name="Gilroy R."/>
        </authorList>
    </citation>
    <scope>NUCLEOTIDE SEQUENCE</scope>
    <source>
        <strain evidence="1">CHK195-15760</strain>
    </source>
</reference>
<feature type="non-terminal residue" evidence="1">
    <location>
        <position position="126"/>
    </location>
</feature>
<organism evidence="1 2">
    <name type="scientific">Candidatus Merdicola faecigallinarum</name>
    <dbReference type="NCBI Taxonomy" id="2840862"/>
    <lineage>
        <taxon>Bacteria</taxon>
        <taxon>Bacillati</taxon>
        <taxon>Bacillota</taxon>
        <taxon>Clostridia</taxon>
        <taxon>Candidatus Merdicola</taxon>
    </lineage>
</organism>
<accession>A0A9D1M1K8</accession>
<proteinExistence type="predicted"/>
<name>A0A9D1M1K8_9FIRM</name>
<dbReference type="Proteomes" id="UP000824093">
    <property type="component" value="Unassembled WGS sequence"/>
</dbReference>
<gene>
    <name evidence="1" type="ORF">IAB70_04790</name>
</gene>
<sequence>MEKNKVRKLLLLKLFSFLLLPLFVLIVIQNAIVIAYAIRFPEVKTDTQFYDTNLFSSAYEDQVYNTYNRVRYAMRKGYTTTEQGYTGQDNESGMGHIQDGEYTIYYEQNDREQKFKYLVINESTKQ</sequence>
<dbReference type="EMBL" id="DVNH01000033">
    <property type="protein sequence ID" value="HIU51918.1"/>
    <property type="molecule type" value="Genomic_DNA"/>
</dbReference>
<reference evidence="1" key="2">
    <citation type="journal article" date="2021" name="PeerJ">
        <title>Extensive microbial diversity within the chicken gut microbiome revealed by metagenomics and culture.</title>
        <authorList>
            <person name="Gilroy R."/>
            <person name="Ravi A."/>
            <person name="Getino M."/>
            <person name="Pursley I."/>
            <person name="Horton D.L."/>
            <person name="Alikhan N.F."/>
            <person name="Baker D."/>
            <person name="Gharbi K."/>
            <person name="Hall N."/>
            <person name="Watson M."/>
            <person name="Adriaenssens E.M."/>
            <person name="Foster-Nyarko E."/>
            <person name="Jarju S."/>
            <person name="Secka A."/>
            <person name="Antonio M."/>
            <person name="Oren A."/>
            <person name="Chaudhuri R.R."/>
            <person name="La Ragione R."/>
            <person name="Hildebrand F."/>
            <person name="Pallen M.J."/>
        </authorList>
    </citation>
    <scope>NUCLEOTIDE SEQUENCE</scope>
    <source>
        <strain evidence="1">CHK195-15760</strain>
    </source>
</reference>
<evidence type="ECO:0000313" key="1">
    <source>
        <dbReference type="EMBL" id="HIU51918.1"/>
    </source>
</evidence>
<evidence type="ECO:0000313" key="2">
    <source>
        <dbReference type="Proteomes" id="UP000824093"/>
    </source>
</evidence>